<reference evidence="3" key="1">
    <citation type="submission" date="2011-07" db="EMBL/GenBank/DDBJ databases">
        <authorList>
            <consortium name="Caenorhabditis brenneri Sequencing and Analysis Consortium"/>
            <person name="Wilson R.K."/>
        </authorList>
    </citation>
    <scope>NUCLEOTIDE SEQUENCE [LARGE SCALE GENOMIC DNA]</scope>
    <source>
        <strain evidence="3">PB2801</strain>
    </source>
</reference>
<organism evidence="3">
    <name type="scientific">Caenorhabditis brenneri</name>
    <name type="common">Nematode worm</name>
    <dbReference type="NCBI Taxonomy" id="135651"/>
    <lineage>
        <taxon>Eukaryota</taxon>
        <taxon>Metazoa</taxon>
        <taxon>Ecdysozoa</taxon>
        <taxon>Nematoda</taxon>
        <taxon>Chromadorea</taxon>
        <taxon>Rhabditida</taxon>
        <taxon>Rhabditina</taxon>
        <taxon>Rhabditomorpha</taxon>
        <taxon>Rhabditoidea</taxon>
        <taxon>Rhabditidae</taxon>
        <taxon>Peloderinae</taxon>
        <taxon>Caenorhabditis</taxon>
    </lineage>
</organism>
<proteinExistence type="predicted"/>
<feature type="compositionally biased region" description="Low complexity" evidence="1">
    <location>
        <begin position="20"/>
        <end position="31"/>
    </location>
</feature>
<feature type="compositionally biased region" description="Polar residues" evidence="1">
    <location>
        <begin position="1"/>
        <end position="13"/>
    </location>
</feature>
<name>G0MX36_CAEBE</name>
<evidence type="ECO:0000313" key="3">
    <source>
        <dbReference type="Proteomes" id="UP000008068"/>
    </source>
</evidence>
<gene>
    <name evidence="2" type="ORF">CAEBREN_13586</name>
</gene>
<evidence type="ECO:0000256" key="1">
    <source>
        <dbReference type="SAM" id="MobiDB-lite"/>
    </source>
</evidence>
<dbReference type="AlphaFoldDB" id="G0MX36"/>
<feature type="compositionally biased region" description="Polar residues" evidence="1">
    <location>
        <begin position="32"/>
        <end position="57"/>
    </location>
</feature>
<accession>G0MX36</accession>
<dbReference type="InParanoid" id="G0MX36"/>
<keyword evidence="3" id="KW-1185">Reference proteome</keyword>
<feature type="region of interest" description="Disordered" evidence="1">
    <location>
        <begin position="1"/>
        <end position="72"/>
    </location>
</feature>
<dbReference type="EMBL" id="GL379818">
    <property type="protein sequence ID" value="EGT46650.1"/>
    <property type="molecule type" value="Genomic_DNA"/>
</dbReference>
<sequence length="320" mass="36163">MIGVTPTQSSSSVIRGANGTSSTPQTQRSSPGHPSSPSQKLQHMIQSMTKQVANRSPTPIEPIDENDEISSVSSADTLHQMVDVSQQLLHISRDTLAMVVDLPRGQASTTDTLSKVEEHLSRIKRRTGFMEQSIEKLAYSNGAVKHCVEAILNRARKPQKLDTLRVTSTMIWIDKALKGARSIVELAHGDTYVISQFDKIGHYARQFRYGFYDQVEYPRQYELIRDQMDIYAAGYPSDALVTTQEAIWEETYCRPSGYPTVHHQCQCIQEMLRDEDCHGDPIACAARRYSQNLLLEIRIQLHTFPLNDIKLVKVEDINIF</sequence>
<evidence type="ECO:0000313" key="2">
    <source>
        <dbReference type="EMBL" id="EGT46650.1"/>
    </source>
</evidence>
<protein>
    <submittedName>
        <fullName evidence="2">Uncharacterized protein</fullName>
    </submittedName>
</protein>
<dbReference type="HOGENOM" id="CLU_053026_0_0_1"/>
<dbReference type="Proteomes" id="UP000008068">
    <property type="component" value="Unassembled WGS sequence"/>
</dbReference>